<feature type="compositionally biased region" description="Basic and acidic residues" evidence="1">
    <location>
        <begin position="1607"/>
        <end position="1623"/>
    </location>
</feature>
<dbReference type="RefSeq" id="WP_136928563.1">
    <property type="nucleotide sequence ID" value="NZ_SSMQ01000007.1"/>
</dbReference>
<dbReference type="Proteomes" id="UP000309215">
    <property type="component" value="Unassembled WGS sequence"/>
</dbReference>
<accession>A0A4U1JFU8</accession>
<feature type="chain" id="PRO_5020731515" evidence="2">
    <location>
        <begin position="25"/>
        <end position="1632"/>
    </location>
</feature>
<name>A0A4U1JFU8_9BACT</name>
<feature type="signal peptide" evidence="2">
    <location>
        <begin position="1"/>
        <end position="24"/>
    </location>
</feature>
<evidence type="ECO:0000256" key="2">
    <source>
        <dbReference type="SAM" id="SignalP"/>
    </source>
</evidence>
<sequence length="1632" mass="173390">MNVRSALAAALGLVLGLAPAGARADASLDPPGWVAPTRARVAPFSLDTPTQGSAVEVDPSVPISLAKGLVLLLPIEPGDRVRLDGPVTAVGLGTGVRDVPDAVTWLPLSTLGGSVPTSGAAPPNPPPTTAPTSAKPSESRVVDVPMWTGARFLVVRSDKPATITASMGSLLRSSLAWHRLDEDVTRWLRDPAAPRPETTIPEAASILRWIFAAKSALDAAPPDATRNWLTVRWLESSLLVRPLVEPYFVRRPVVLEGGRDAREAADHLTAEPDASPWRLVLASRGALAAKANSIVVDAPASDVVRLSIQARGIGAARALVRAGDLVVRELVWDVATRTADAQRWTATQSIRIPLPVDTRRVSIEALEGEIAVAATAFRKRTDVLDIAPRARDREARLDALGEGAKEPAAAAVLRLAAAAERTGAAHDVDAVLKRVQASDVPPALRAFLLAEAVRWATSPEQAREAAERAFDLARALPAGAAGPALRAVLERLAAAHAHTLPPPRPWERPLPEAPHEDDRAALDALRAILSPPEDGRRPAAAPLAERYAWLHGDLPGAANRARQTWVREAPWDTLDPPSGAVVWNDISVPFDNVGSTRCALVGPRGLRWTVLREGRAEIDVLAPPAAATHTRLLVISGQTDPAPETSLLIDNIAAAVHTGAGLGTGIAVTPGRHAFERPAGAVPVFARIPRDGVAPCDTLRELTRWIRLNGDATFRVPDPGRATVARVVAHVAESGTRKPRRLHVRVGDRVYEAWIDHGATGAIEVPVPADVSDIRVETQEETLLRVSARLHRQRAPEPRIPAAGRETAPEAIALLLARVRDASRELEKAPPAAQDALRKRRAEALESLGYGTLAALDRKDDIPLETAEEPDTQAPPQALQLPAGSPAVVPLGFLPRIPPLPLPKDLDPLTRARRAQAADDTAAALTALTDGNARASTDADGLMYAVLTERTGAGWIASEVFERIGLVHRSGPALARAAALSTDRAADEQDRARALRSFILAQHAVENGDPASHAFARLVPAVGWLAVARADNAAGTGLVDVRGGRTPSLGVQVRRALLDVPDDALLLAEGQHVELRVRQSKPTTLGVETQCLALEDDPLCQLSVEIDGKPTPCGDAPTSPRTACTLSIPRGPHRVEIRAPRGRTTVGSARLSGAGGFSFQARVVSEWFEIDPERPLELAFAAPTVVRLEARGPAGEPRTLHWSLDPQIPLPGTTSRGELLLDPTADPAAHLVGGDRNTLVPLGQQLEKRIPVLPDGPHTLHVTSPGGRALVRVQLAVPIGLPKPRRAPPVAGLRPPPTGAPEPPLRVAPDIVSDADPGSLLTSVYARLVDLDVGDEDNLTGARLLEVGVALRREIETIHAWTQGSVFARARFGAPSFGVAGSFDLAPNGFIPGLFVRGRVVAQPTATFGLGARALAGVLWSIPLADSVSLVPWGGAALVLTDPNLAGQEDADREVWTRYSSTHPAYGVVGLRALFRPAIDALASVGLSTRTTPDFAGIDRADLEAQLHLLPGRGFTPWLTLGAFTSYRPAGYDRPESFLRSGVNAQLTFWAWLMRGHRLSAGAEGRVLLDVPRETSPFRLSGGIFVAYDLAGGRGLRDLPPREAPFRARLEEGSGRIDRRRTASDPTWGTPP</sequence>
<evidence type="ECO:0000313" key="4">
    <source>
        <dbReference type="Proteomes" id="UP000309215"/>
    </source>
</evidence>
<comment type="caution">
    <text evidence="3">The sequence shown here is derived from an EMBL/GenBank/DDBJ whole genome shotgun (WGS) entry which is preliminary data.</text>
</comment>
<keyword evidence="4" id="KW-1185">Reference proteome</keyword>
<feature type="region of interest" description="Disordered" evidence="1">
    <location>
        <begin position="1607"/>
        <end position="1632"/>
    </location>
</feature>
<gene>
    <name evidence="3" type="ORF">E8A74_09100</name>
</gene>
<keyword evidence="2" id="KW-0732">Signal</keyword>
<organism evidence="3 4">
    <name type="scientific">Polyangium fumosum</name>
    <dbReference type="NCBI Taxonomy" id="889272"/>
    <lineage>
        <taxon>Bacteria</taxon>
        <taxon>Pseudomonadati</taxon>
        <taxon>Myxococcota</taxon>
        <taxon>Polyangia</taxon>
        <taxon>Polyangiales</taxon>
        <taxon>Polyangiaceae</taxon>
        <taxon>Polyangium</taxon>
    </lineage>
</organism>
<dbReference type="OrthoDB" id="5476347at2"/>
<evidence type="ECO:0000313" key="3">
    <source>
        <dbReference type="EMBL" id="TKD10163.1"/>
    </source>
</evidence>
<feature type="region of interest" description="Disordered" evidence="1">
    <location>
        <begin position="114"/>
        <end position="139"/>
    </location>
</feature>
<proteinExistence type="predicted"/>
<protein>
    <submittedName>
        <fullName evidence="3">Uncharacterized protein</fullName>
    </submittedName>
</protein>
<dbReference type="EMBL" id="SSMQ01000007">
    <property type="protein sequence ID" value="TKD10163.1"/>
    <property type="molecule type" value="Genomic_DNA"/>
</dbReference>
<reference evidence="3 4" key="1">
    <citation type="submission" date="2019-04" db="EMBL/GenBank/DDBJ databases">
        <authorList>
            <person name="Li Y."/>
            <person name="Wang J."/>
        </authorList>
    </citation>
    <scope>NUCLEOTIDE SEQUENCE [LARGE SCALE GENOMIC DNA]</scope>
    <source>
        <strain evidence="3 4">DSM 14668</strain>
    </source>
</reference>
<evidence type="ECO:0000256" key="1">
    <source>
        <dbReference type="SAM" id="MobiDB-lite"/>
    </source>
</evidence>